<dbReference type="InterPro" id="IPR001506">
    <property type="entry name" value="Peptidase_M12A"/>
</dbReference>
<dbReference type="InterPro" id="IPR006026">
    <property type="entry name" value="Peptidase_Metallo"/>
</dbReference>
<evidence type="ECO:0000259" key="3">
    <source>
        <dbReference type="PROSITE" id="PS51864"/>
    </source>
</evidence>
<dbReference type="GO" id="GO:0006508">
    <property type="term" value="P:proteolysis"/>
    <property type="evidence" value="ECO:0007669"/>
    <property type="project" value="UniProtKB-KW"/>
</dbReference>
<dbReference type="SMART" id="SM00235">
    <property type="entry name" value="ZnMc"/>
    <property type="match status" value="1"/>
</dbReference>
<dbReference type="PRINTS" id="PR00480">
    <property type="entry name" value="ASTACIN"/>
</dbReference>
<dbReference type="PANTHER" id="PTHR10127">
    <property type="entry name" value="DISCOIDIN, CUB, EGF, LAMININ , AND ZINC METALLOPROTEASE DOMAIN CONTAINING"/>
    <property type="match status" value="1"/>
</dbReference>
<keyword evidence="1 2" id="KW-0479">Metal-binding</keyword>
<dbReference type="GO" id="GO:0004222">
    <property type="term" value="F:metalloendopeptidase activity"/>
    <property type="evidence" value="ECO:0007669"/>
    <property type="project" value="UniProtKB-UniRule"/>
</dbReference>
<dbReference type="EC" id="3.4.24.-" evidence="2"/>
<evidence type="ECO:0000256" key="2">
    <source>
        <dbReference type="RuleBase" id="RU361183"/>
    </source>
</evidence>
<dbReference type="Pfam" id="PF01400">
    <property type="entry name" value="Astacin"/>
    <property type="match status" value="1"/>
</dbReference>
<gene>
    <name evidence="4" type="ORF">BDV95DRAFT_668810</name>
</gene>
<dbReference type="OrthoDB" id="291007at2759"/>
<proteinExistence type="predicted"/>
<dbReference type="Gene3D" id="3.40.390.10">
    <property type="entry name" value="Collagenase (Catalytic Domain)"/>
    <property type="match status" value="1"/>
</dbReference>
<dbReference type="EMBL" id="JAADJZ010000013">
    <property type="protein sequence ID" value="KAF2870662.1"/>
    <property type="molecule type" value="Genomic_DNA"/>
</dbReference>
<dbReference type="InterPro" id="IPR024079">
    <property type="entry name" value="MetalloPept_cat_dom_sf"/>
</dbReference>
<dbReference type="PROSITE" id="PS51864">
    <property type="entry name" value="ASTACIN"/>
    <property type="match status" value="1"/>
</dbReference>
<protein>
    <recommendedName>
        <fullName evidence="2">Metalloendopeptidase</fullName>
        <ecNumber evidence="2">3.4.24.-</ecNumber>
    </recommendedName>
</protein>
<keyword evidence="2" id="KW-0732">Signal</keyword>
<keyword evidence="1 2" id="KW-0378">Hydrolase</keyword>
<feature type="domain" description="Peptidase M12A" evidence="3">
    <location>
        <begin position="110"/>
        <end position="345"/>
    </location>
</feature>
<evidence type="ECO:0000256" key="1">
    <source>
        <dbReference type="PROSITE-ProRule" id="PRU01211"/>
    </source>
</evidence>
<dbReference type="PANTHER" id="PTHR10127:SF850">
    <property type="entry name" value="METALLOENDOPEPTIDASE"/>
    <property type="match status" value="1"/>
</dbReference>
<feature type="binding site" evidence="1">
    <location>
        <position position="221"/>
    </location>
    <ligand>
        <name>Zn(2+)</name>
        <dbReference type="ChEBI" id="CHEBI:29105"/>
        <note>catalytic</note>
    </ligand>
</feature>
<keyword evidence="1 2" id="KW-0862">Zinc</keyword>
<accession>A0A7C8MDK3</accession>
<keyword evidence="1 2" id="KW-0645">Protease</keyword>
<feature type="binding site" evidence="1">
    <location>
        <position position="227"/>
    </location>
    <ligand>
        <name>Zn(2+)</name>
        <dbReference type="ChEBI" id="CHEBI:29105"/>
        <note>catalytic</note>
    </ligand>
</feature>
<feature type="active site" evidence="1">
    <location>
        <position position="218"/>
    </location>
</feature>
<keyword evidence="1 2" id="KW-0482">Metalloprotease</keyword>
<dbReference type="Proteomes" id="UP000481861">
    <property type="component" value="Unassembled WGS sequence"/>
</dbReference>
<organism evidence="4 5">
    <name type="scientific">Massariosphaeria phaeospora</name>
    <dbReference type="NCBI Taxonomy" id="100035"/>
    <lineage>
        <taxon>Eukaryota</taxon>
        <taxon>Fungi</taxon>
        <taxon>Dikarya</taxon>
        <taxon>Ascomycota</taxon>
        <taxon>Pezizomycotina</taxon>
        <taxon>Dothideomycetes</taxon>
        <taxon>Pleosporomycetidae</taxon>
        <taxon>Pleosporales</taxon>
        <taxon>Pleosporales incertae sedis</taxon>
        <taxon>Massariosphaeria</taxon>
    </lineage>
</organism>
<dbReference type="AlphaFoldDB" id="A0A7C8MDK3"/>
<reference evidence="4 5" key="1">
    <citation type="submission" date="2020-01" db="EMBL/GenBank/DDBJ databases">
        <authorList>
            <consortium name="DOE Joint Genome Institute"/>
            <person name="Haridas S."/>
            <person name="Albert R."/>
            <person name="Binder M."/>
            <person name="Bloem J."/>
            <person name="Labutti K."/>
            <person name="Salamov A."/>
            <person name="Andreopoulos B."/>
            <person name="Baker S.E."/>
            <person name="Barry K."/>
            <person name="Bills G."/>
            <person name="Bluhm B.H."/>
            <person name="Cannon C."/>
            <person name="Castanera R."/>
            <person name="Culley D.E."/>
            <person name="Daum C."/>
            <person name="Ezra D."/>
            <person name="Gonzalez J.B."/>
            <person name="Henrissat B."/>
            <person name="Kuo A."/>
            <person name="Liang C."/>
            <person name="Lipzen A."/>
            <person name="Lutzoni F."/>
            <person name="Magnuson J."/>
            <person name="Mondo S."/>
            <person name="Nolan M."/>
            <person name="Ohm R."/>
            <person name="Pangilinan J."/>
            <person name="Park H.-J.H."/>
            <person name="Ramirez L."/>
            <person name="Alfaro M."/>
            <person name="Sun H."/>
            <person name="Tritt A."/>
            <person name="Yoshinaga Y."/>
            <person name="Zwiers L.-H.L."/>
            <person name="Turgeon B.G."/>
            <person name="Goodwin S.B."/>
            <person name="Spatafora J.W."/>
            <person name="Crous P.W."/>
            <person name="Grigoriev I.V."/>
        </authorList>
    </citation>
    <scope>NUCLEOTIDE SEQUENCE [LARGE SCALE GENOMIC DNA]</scope>
    <source>
        <strain evidence="4 5">CBS 611.86</strain>
    </source>
</reference>
<name>A0A7C8MDK3_9PLEO</name>
<evidence type="ECO:0000313" key="5">
    <source>
        <dbReference type="Proteomes" id="UP000481861"/>
    </source>
</evidence>
<dbReference type="SUPFAM" id="SSF55486">
    <property type="entry name" value="Metalloproteases ('zincins'), catalytic domain"/>
    <property type="match status" value="1"/>
</dbReference>
<evidence type="ECO:0000313" key="4">
    <source>
        <dbReference type="EMBL" id="KAF2870662.1"/>
    </source>
</evidence>
<dbReference type="GO" id="GO:0008270">
    <property type="term" value="F:zinc ion binding"/>
    <property type="evidence" value="ECO:0007669"/>
    <property type="project" value="UniProtKB-UniRule"/>
</dbReference>
<sequence>MHLPTASTILAILSAFYGLALALPGLSASPNRRDTVLSPLYAIGADNVPQLGTILDDTYGFREVGYTVVDDNVIIDGDILYGSSNMFQQAQSAAAAAIVSGDGHAHLTTRGHSAKPKAPWTDATVVYNYISDDVEKQLKPTVDGAIGTWLKVAPYLTFKRVYPNGPEQRGILSIQGSECSGCWATLGFNRRQQQAMRIQTGCTAGGTVACGVIETVHELGHVLGLKHEHQRHNRDDHIHLLCENIAPGCSTMPTGKTCCEPAANLPSGCCGARGQLAKEDPQSSDYGGYYDFVSAMHYADHAFALPDKKVMVARRQGDKVPSTLLGDPSKGDIARVCKIYSDECKGPKW</sequence>
<feature type="chain" id="PRO_5029038589" description="Metalloendopeptidase" evidence="2">
    <location>
        <begin position="23"/>
        <end position="349"/>
    </location>
</feature>
<comment type="caution">
    <text evidence="1">Lacks conserved residue(s) required for the propagation of feature annotation.</text>
</comment>
<keyword evidence="5" id="KW-1185">Reference proteome</keyword>
<comment type="caution">
    <text evidence="4">The sequence shown here is derived from an EMBL/GenBank/DDBJ whole genome shotgun (WGS) entry which is preliminary data.</text>
</comment>
<comment type="cofactor">
    <cofactor evidence="1 2">
        <name>Zn(2+)</name>
        <dbReference type="ChEBI" id="CHEBI:29105"/>
    </cofactor>
    <text evidence="1 2">Binds 1 zinc ion per subunit.</text>
</comment>
<feature type="binding site" evidence="1">
    <location>
        <position position="217"/>
    </location>
    <ligand>
        <name>Zn(2+)</name>
        <dbReference type="ChEBI" id="CHEBI:29105"/>
        <note>catalytic</note>
    </ligand>
</feature>
<feature type="signal peptide" evidence="2">
    <location>
        <begin position="1"/>
        <end position="22"/>
    </location>
</feature>